<dbReference type="HOGENOM" id="CLU_1443448_0_0_1"/>
<gene>
    <name evidence="2" type="primary">AlNc14C16G1734</name>
    <name evidence="2" type="ORF">ALNC14_019920</name>
</gene>
<accession>F0W451</accession>
<feature type="compositionally biased region" description="Basic and acidic residues" evidence="1">
    <location>
        <begin position="1"/>
        <end position="23"/>
    </location>
</feature>
<sequence>MTSTERESRMAEDHAQKRNRLELHQPLITKKNQPRRPRQTLEVLAPTARRKTAFFVTTHERRLGDAVGMLSSCGLGELAFVSGARTRKCTATRLKNTSCPLYRYVLRDGNGRVSGTSEFVVSARWSVGPSGSGYDNISQGAGSDRCRASSAFPILESDREPLGSTCACCVSRRERVHEQERLEIRKYE</sequence>
<evidence type="ECO:0000313" key="2">
    <source>
        <dbReference type="EMBL" id="CCA15849.1"/>
    </source>
</evidence>
<evidence type="ECO:0000256" key="1">
    <source>
        <dbReference type="SAM" id="MobiDB-lite"/>
    </source>
</evidence>
<dbReference type="EMBL" id="FR824061">
    <property type="protein sequence ID" value="CCA15849.1"/>
    <property type="molecule type" value="Genomic_DNA"/>
</dbReference>
<reference evidence="2" key="1">
    <citation type="journal article" date="2011" name="PLoS Biol.">
        <title>Gene gain and loss during evolution of obligate parasitism in the white rust pathogen of Arabidopsis thaliana.</title>
        <authorList>
            <person name="Kemen E."/>
            <person name="Gardiner A."/>
            <person name="Schultz-Larsen T."/>
            <person name="Kemen A.C."/>
            <person name="Balmuth A.L."/>
            <person name="Robert-Seilaniantz A."/>
            <person name="Bailey K."/>
            <person name="Holub E."/>
            <person name="Studholme D.J."/>
            <person name="Maclean D."/>
            <person name="Jones J.D."/>
        </authorList>
    </citation>
    <scope>NUCLEOTIDE SEQUENCE</scope>
</reference>
<organism evidence="2">
    <name type="scientific">Albugo laibachii Nc14</name>
    <dbReference type="NCBI Taxonomy" id="890382"/>
    <lineage>
        <taxon>Eukaryota</taxon>
        <taxon>Sar</taxon>
        <taxon>Stramenopiles</taxon>
        <taxon>Oomycota</taxon>
        <taxon>Peronosporomycetes</taxon>
        <taxon>Albuginales</taxon>
        <taxon>Albuginaceae</taxon>
        <taxon>Albugo</taxon>
    </lineage>
</organism>
<feature type="region of interest" description="Disordered" evidence="1">
    <location>
        <begin position="1"/>
        <end position="37"/>
    </location>
</feature>
<dbReference type="AlphaFoldDB" id="F0W451"/>
<reference evidence="2" key="2">
    <citation type="submission" date="2011-02" db="EMBL/GenBank/DDBJ databases">
        <authorList>
            <person name="MacLean D."/>
        </authorList>
    </citation>
    <scope>NUCLEOTIDE SEQUENCE</scope>
</reference>
<proteinExistence type="predicted"/>
<protein>
    <submittedName>
        <fullName evidence="2">AlNc14C16G1734 protein</fullName>
    </submittedName>
</protein>
<name>F0W451_9STRA</name>